<accession>X0TYU6</accession>
<protein>
    <submittedName>
        <fullName evidence="1">Uncharacterized protein</fullName>
    </submittedName>
</protein>
<proteinExistence type="predicted"/>
<reference evidence="1" key="1">
    <citation type="journal article" date="2014" name="Front. Microbiol.">
        <title>High frequency of phylogenetically diverse reductive dehalogenase-homologous genes in deep subseafloor sedimentary metagenomes.</title>
        <authorList>
            <person name="Kawai M."/>
            <person name="Futagami T."/>
            <person name="Toyoda A."/>
            <person name="Takaki Y."/>
            <person name="Nishi S."/>
            <person name="Hori S."/>
            <person name="Arai W."/>
            <person name="Tsubouchi T."/>
            <person name="Morono Y."/>
            <person name="Uchiyama I."/>
            <person name="Ito T."/>
            <person name="Fujiyama A."/>
            <person name="Inagaki F."/>
            <person name="Takami H."/>
        </authorList>
    </citation>
    <scope>NUCLEOTIDE SEQUENCE</scope>
    <source>
        <strain evidence="1">Expedition CK06-06</strain>
    </source>
</reference>
<evidence type="ECO:0000313" key="1">
    <source>
        <dbReference type="EMBL" id="GAF81330.1"/>
    </source>
</evidence>
<dbReference type="AlphaFoldDB" id="X0TYU6"/>
<organism evidence="1">
    <name type="scientific">marine sediment metagenome</name>
    <dbReference type="NCBI Taxonomy" id="412755"/>
    <lineage>
        <taxon>unclassified sequences</taxon>
        <taxon>metagenomes</taxon>
        <taxon>ecological metagenomes</taxon>
    </lineage>
</organism>
<comment type="caution">
    <text evidence="1">The sequence shown here is derived from an EMBL/GenBank/DDBJ whole genome shotgun (WGS) entry which is preliminary data.</text>
</comment>
<dbReference type="EMBL" id="BARS01009912">
    <property type="protein sequence ID" value="GAF81330.1"/>
    <property type="molecule type" value="Genomic_DNA"/>
</dbReference>
<name>X0TYU6_9ZZZZ</name>
<gene>
    <name evidence="1" type="ORF">S01H1_18527</name>
</gene>
<sequence>MKNKWFVNKCKDGYTKLLRIDSIREVHFNEDNVDIWTVGDPSCHNFTRDFIGKEQFKKMKAYFKQIVRDIENEL</sequence>